<dbReference type="EMBL" id="VSSQ01020783">
    <property type="protein sequence ID" value="MPM65911.1"/>
    <property type="molecule type" value="Genomic_DNA"/>
</dbReference>
<dbReference type="PANTHER" id="PTHR24220">
    <property type="entry name" value="IMPORT ATP-BINDING PROTEIN"/>
    <property type="match status" value="1"/>
</dbReference>
<comment type="caution">
    <text evidence="4">The sequence shown here is derived from an EMBL/GenBank/DDBJ whole genome shotgun (WGS) entry which is preliminary data.</text>
</comment>
<dbReference type="InterPro" id="IPR017871">
    <property type="entry name" value="ABC_transporter-like_CS"/>
</dbReference>
<dbReference type="InterPro" id="IPR027417">
    <property type="entry name" value="P-loop_NTPase"/>
</dbReference>
<dbReference type="AlphaFoldDB" id="A0A645BMX6"/>
<reference evidence="4" key="1">
    <citation type="submission" date="2019-08" db="EMBL/GenBank/DDBJ databases">
        <authorList>
            <person name="Kucharzyk K."/>
            <person name="Murdoch R.W."/>
            <person name="Higgins S."/>
            <person name="Loffler F."/>
        </authorList>
    </citation>
    <scope>NUCLEOTIDE SEQUENCE</scope>
</reference>
<protein>
    <submittedName>
        <fullName evidence="4">Aliphatic sulfonates import ATP-binding protein SsuB</fullName>
        <ecNumber evidence="4">3.6.3.-</ecNumber>
    </submittedName>
</protein>
<gene>
    <name evidence="4" type="primary">ssuB_30</name>
    <name evidence="4" type="ORF">SDC9_112815</name>
</gene>
<keyword evidence="1" id="KW-0547">Nucleotide-binding</keyword>
<dbReference type="PANTHER" id="PTHR24220:SF692">
    <property type="entry name" value="ABC TRANSPORTER DOMAIN-CONTAINING PROTEIN"/>
    <property type="match status" value="1"/>
</dbReference>
<dbReference type="GO" id="GO:0005886">
    <property type="term" value="C:plasma membrane"/>
    <property type="evidence" value="ECO:0007669"/>
    <property type="project" value="TreeGrafter"/>
</dbReference>
<evidence type="ECO:0000259" key="3">
    <source>
        <dbReference type="PROSITE" id="PS50893"/>
    </source>
</evidence>
<keyword evidence="2 4" id="KW-0067">ATP-binding</keyword>
<keyword evidence="4" id="KW-0378">Hydrolase</keyword>
<dbReference type="GO" id="GO:0022857">
    <property type="term" value="F:transmembrane transporter activity"/>
    <property type="evidence" value="ECO:0007669"/>
    <property type="project" value="TreeGrafter"/>
</dbReference>
<name>A0A645BMX6_9ZZZZ</name>
<dbReference type="EC" id="3.6.3.-" evidence="4"/>
<dbReference type="InterPro" id="IPR003439">
    <property type="entry name" value="ABC_transporter-like_ATP-bd"/>
</dbReference>
<evidence type="ECO:0000313" key="4">
    <source>
        <dbReference type="EMBL" id="MPM65911.1"/>
    </source>
</evidence>
<dbReference type="SMART" id="SM00382">
    <property type="entry name" value="AAA"/>
    <property type="match status" value="1"/>
</dbReference>
<dbReference type="InterPro" id="IPR015854">
    <property type="entry name" value="ABC_transpr_LolD-like"/>
</dbReference>
<evidence type="ECO:0000256" key="1">
    <source>
        <dbReference type="ARBA" id="ARBA00022741"/>
    </source>
</evidence>
<dbReference type="PROSITE" id="PS00211">
    <property type="entry name" value="ABC_TRANSPORTER_1"/>
    <property type="match status" value="1"/>
</dbReference>
<evidence type="ECO:0000256" key="2">
    <source>
        <dbReference type="ARBA" id="ARBA00022840"/>
    </source>
</evidence>
<dbReference type="Pfam" id="PF00005">
    <property type="entry name" value="ABC_tran"/>
    <property type="match status" value="1"/>
</dbReference>
<dbReference type="SUPFAM" id="SSF52540">
    <property type="entry name" value="P-loop containing nucleoside triphosphate hydrolases"/>
    <property type="match status" value="1"/>
</dbReference>
<accession>A0A645BMX6</accession>
<feature type="domain" description="ABC transporter" evidence="3">
    <location>
        <begin position="2"/>
        <end position="249"/>
    </location>
</feature>
<proteinExistence type="predicted"/>
<dbReference type="InterPro" id="IPR003593">
    <property type="entry name" value="AAA+_ATPase"/>
</dbReference>
<dbReference type="Gene3D" id="3.40.50.300">
    <property type="entry name" value="P-loop containing nucleotide triphosphate hydrolases"/>
    <property type="match status" value="1"/>
</dbReference>
<dbReference type="GO" id="GO:0005524">
    <property type="term" value="F:ATP binding"/>
    <property type="evidence" value="ECO:0007669"/>
    <property type="project" value="UniProtKB-KW"/>
</dbReference>
<organism evidence="4">
    <name type="scientific">bioreactor metagenome</name>
    <dbReference type="NCBI Taxonomy" id="1076179"/>
    <lineage>
        <taxon>unclassified sequences</taxon>
        <taxon>metagenomes</taxon>
        <taxon>ecological metagenomes</taxon>
    </lineage>
</organism>
<dbReference type="GO" id="GO:0016887">
    <property type="term" value="F:ATP hydrolysis activity"/>
    <property type="evidence" value="ECO:0007669"/>
    <property type="project" value="InterPro"/>
</dbReference>
<dbReference type="PROSITE" id="PS50893">
    <property type="entry name" value="ABC_TRANSPORTER_2"/>
    <property type="match status" value="1"/>
</dbReference>
<sequence>MLTLSQVTLRFFHGTINQKTALEEIFLHIPDGQFVTVIGGNGAGKSSLMQLIAGTCLPDSGTIELDGQNLLTLSEHKRASLLGRVFQDPMQGSASDLTLEENLSLAMLRGQKHRCRGALTADNRMLFKRLLSRLELGLEERLTTKVGLLSGGQRQAITLLMAVMKEPRLLLLDEHTAALDPKTAATVMKITEEFVHDSQFSTLMITHNLRDALRYGQRLIMMSDGKIVMDVSGEEKRKLTVERLFMAFAQDEGRAAT</sequence>